<dbReference type="PANTHER" id="PTHR20974">
    <property type="entry name" value="UPF0585 PROTEIN CG18661"/>
    <property type="match status" value="1"/>
</dbReference>
<dbReference type="InterPro" id="IPR029063">
    <property type="entry name" value="SAM-dependent_MTases_sf"/>
</dbReference>
<dbReference type="EMBL" id="CAJNOR010001571">
    <property type="protein sequence ID" value="CAF1166052.1"/>
    <property type="molecule type" value="Genomic_DNA"/>
</dbReference>
<dbReference type="PANTHER" id="PTHR20974:SF0">
    <property type="entry name" value="UPF0585 PROTEIN CG18661"/>
    <property type="match status" value="1"/>
</dbReference>
<dbReference type="OrthoDB" id="10258744at2759"/>
<comment type="caution">
    <text evidence="2">The sequence shown here is derived from an EMBL/GenBank/DDBJ whole genome shotgun (WGS) entry which is preliminary data.</text>
</comment>
<protein>
    <submittedName>
        <fullName evidence="2">Uncharacterized protein</fullName>
    </submittedName>
</protein>
<reference evidence="2" key="1">
    <citation type="submission" date="2021-02" db="EMBL/GenBank/DDBJ databases">
        <authorList>
            <person name="Nowell W R."/>
        </authorList>
    </citation>
    <scope>NUCLEOTIDE SEQUENCE</scope>
</reference>
<keyword evidence="4" id="KW-1185">Reference proteome</keyword>
<evidence type="ECO:0000313" key="5">
    <source>
        <dbReference type="Proteomes" id="UP000663852"/>
    </source>
</evidence>
<dbReference type="Pfam" id="PF06080">
    <property type="entry name" value="DUF938"/>
    <property type="match status" value="1"/>
</dbReference>
<evidence type="ECO:0000313" key="3">
    <source>
        <dbReference type="EMBL" id="CAF1166052.1"/>
    </source>
</evidence>
<dbReference type="EMBL" id="CAJNOJ010000029">
    <property type="protein sequence ID" value="CAF0884738.1"/>
    <property type="molecule type" value="Genomic_DNA"/>
</dbReference>
<dbReference type="AlphaFoldDB" id="A0A813YII1"/>
<dbReference type="Proteomes" id="UP000663828">
    <property type="component" value="Unassembled WGS sequence"/>
</dbReference>
<evidence type="ECO:0000256" key="1">
    <source>
        <dbReference type="ARBA" id="ARBA00008308"/>
    </source>
</evidence>
<evidence type="ECO:0000313" key="2">
    <source>
        <dbReference type="EMBL" id="CAF0884738.1"/>
    </source>
</evidence>
<accession>A0A813YII1</accession>
<proteinExistence type="inferred from homology"/>
<evidence type="ECO:0000313" key="4">
    <source>
        <dbReference type="Proteomes" id="UP000663828"/>
    </source>
</evidence>
<gene>
    <name evidence="2" type="ORF">EDS130_LOCUS8973</name>
    <name evidence="3" type="ORF">XAT740_LOCUS21756</name>
</gene>
<dbReference type="Proteomes" id="UP000663852">
    <property type="component" value="Unassembled WGS sequence"/>
</dbReference>
<dbReference type="InterPro" id="IPR010342">
    <property type="entry name" value="DUF938"/>
</dbReference>
<organism evidence="2 5">
    <name type="scientific">Adineta ricciae</name>
    <name type="common">Rotifer</name>
    <dbReference type="NCBI Taxonomy" id="249248"/>
    <lineage>
        <taxon>Eukaryota</taxon>
        <taxon>Metazoa</taxon>
        <taxon>Spiralia</taxon>
        <taxon>Gnathifera</taxon>
        <taxon>Rotifera</taxon>
        <taxon>Eurotatoria</taxon>
        <taxon>Bdelloidea</taxon>
        <taxon>Adinetida</taxon>
        <taxon>Adinetidae</taxon>
        <taxon>Adineta</taxon>
    </lineage>
</organism>
<comment type="similarity">
    <text evidence="1">Belongs to the UPF0585 family.</text>
</comment>
<name>A0A813YII1_ADIRI</name>
<dbReference type="Gene3D" id="3.40.50.150">
    <property type="entry name" value="Vaccinia Virus protein VP39"/>
    <property type="match status" value="1"/>
</dbReference>
<sequence>MNSGNENDQAQQPFPDKLVFPAAENNKQPILEVLLNHIIPDSTPISVLEIASGAGQHIVHFAAHFPLATFQPSDVDSSYFKSIRAHIDEYDVNAFTKNILPPLTVDVLSSTNPIKDHSYDFVYCCNLIHITPIECTKGLFSVADKALKPNGSLITYGPYALAGDGRITPESNRRFHAHLQAKDSRLGLRSIDELVAIAHEHHMELKRTFDMPANNKILWWIKTKDS</sequence>
<dbReference type="SUPFAM" id="SSF53335">
    <property type="entry name" value="S-adenosyl-L-methionine-dependent methyltransferases"/>
    <property type="match status" value="1"/>
</dbReference>